<evidence type="ECO:0000313" key="3">
    <source>
        <dbReference type="Proteomes" id="UP000663844"/>
    </source>
</evidence>
<gene>
    <name evidence="2" type="ORF">OXD698_LOCUS51458</name>
</gene>
<evidence type="ECO:0000256" key="1">
    <source>
        <dbReference type="SAM" id="MobiDB-lite"/>
    </source>
</evidence>
<dbReference type="AlphaFoldDB" id="A0A820P8J3"/>
<evidence type="ECO:0000313" key="2">
    <source>
        <dbReference type="EMBL" id="CAF4401069.1"/>
    </source>
</evidence>
<feature type="region of interest" description="Disordered" evidence="1">
    <location>
        <begin position="1"/>
        <end position="27"/>
    </location>
</feature>
<proteinExistence type="predicted"/>
<feature type="non-terminal residue" evidence="2">
    <location>
        <position position="27"/>
    </location>
</feature>
<protein>
    <submittedName>
        <fullName evidence="2">Uncharacterized protein</fullName>
    </submittedName>
</protein>
<dbReference type="EMBL" id="CAJOAZ010026433">
    <property type="protein sequence ID" value="CAF4401069.1"/>
    <property type="molecule type" value="Genomic_DNA"/>
</dbReference>
<organism evidence="2 3">
    <name type="scientific">Adineta steineri</name>
    <dbReference type="NCBI Taxonomy" id="433720"/>
    <lineage>
        <taxon>Eukaryota</taxon>
        <taxon>Metazoa</taxon>
        <taxon>Spiralia</taxon>
        <taxon>Gnathifera</taxon>
        <taxon>Rotifera</taxon>
        <taxon>Eurotatoria</taxon>
        <taxon>Bdelloidea</taxon>
        <taxon>Adinetida</taxon>
        <taxon>Adinetidae</taxon>
        <taxon>Adineta</taxon>
    </lineage>
</organism>
<reference evidence="2" key="1">
    <citation type="submission" date="2021-02" db="EMBL/GenBank/DDBJ databases">
        <authorList>
            <person name="Nowell W R."/>
        </authorList>
    </citation>
    <scope>NUCLEOTIDE SEQUENCE</scope>
</reference>
<sequence length="27" mass="2938">MAMRDAEQRGTLNDPIKPKPAGESSHT</sequence>
<name>A0A820P8J3_9BILA</name>
<dbReference type="Proteomes" id="UP000663844">
    <property type="component" value="Unassembled WGS sequence"/>
</dbReference>
<accession>A0A820P8J3</accession>
<comment type="caution">
    <text evidence="2">The sequence shown here is derived from an EMBL/GenBank/DDBJ whole genome shotgun (WGS) entry which is preliminary data.</text>
</comment>